<reference evidence="2 3" key="1">
    <citation type="submission" date="2014-04" db="EMBL/GenBank/DDBJ databases">
        <authorList>
            <consortium name="DOE Joint Genome Institute"/>
            <person name="Kuo A."/>
            <person name="Gay G."/>
            <person name="Dore J."/>
            <person name="Kohler A."/>
            <person name="Nagy L.G."/>
            <person name="Floudas D."/>
            <person name="Copeland A."/>
            <person name="Barry K.W."/>
            <person name="Cichocki N."/>
            <person name="Veneault-Fourrey C."/>
            <person name="LaButti K."/>
            <person name="Lindquist E.A."/>
            <person name="Lipzen A."/>
            <person name="Lundell T."/>
            <person name="Morin E."/>
            <person name="Murat C."/>
            <person name="Sun H."/>
            <person name="Tunlid A."/>
            <person name="Henrissat B."/>
            <person name="Grigoriev I.V."/>
            <person name="Hibbett D.S."/>
            <person name="Martin F."/>
            <person name="Nordberg H.P."/>
            <person name="Cantor M.N."/>
            <person name="Hua S.X."/>
        </authorList>
    </citation>
    <scope>NUCLEOTIDE SEQUENCE [LARGE SCALE GENOMIC DNA]</scope>
    <source>
        <strain evidence="3">h7</strain>
    </source>
</reference>
<feature type="transmembrane region" description="Helical" evidence="1">
    <location>
        <begin position="49"/>
        <end position="66"/>
    </location>
</feature>
<feature type="transmembrane region" description="Helical" evidence="1">
    <location>
        <begin position="248"/>
        <end position="269"/>
    </location>
</feature>
<keyword evidence="1" id="KW-0472">Membrane</keyword>
<keyword evidence="1" id="KW-1133">Transmembrane helix</keyword>
<feature type="transmembrane region" description="Helical" evidence="1">
    <location>
        <begin position="158"/>
        <end position="177"/>
    </location>
</feature>
<keyword evidence="1" id="KW-0812">Transmembrane</keyword>
<feature type="transmembrane region" description="Helical" evidence="1">
    <location>
        <begin position="73"/>
        <end position="95"/>
    </location>
</feature>
<evidence type="ECO:0000313" key="3">
    <source>
        <dbReference type="Proteomes" id="UP000053424"/>
    </source>
</evidence>
<organism evidence="2 3">
    <name type="scientific">Hebeloma cylindrosporum</name>
    <dbReference type="NCBI Taxonomy" id="76867"/>
    <lineage>
        <taxon>Eukaryota</taxon>
        <taxon>Fungi</taxon>
        <taxon>Dikarya</taxon>
        <taxon>Basidiomycota</taxon>
        <taxon>Agaricomycotina</taxon>
        <taxon>Agaricomycetes</taxon>
        <taxon>Agaricomycetidae</taxon>
        <taxon>Agaricales</taxon>
        <taxon>Agaricineae</taxon>
        <taxon>Hymenogastraceae</taxon>
        <taxon>Hebeloma</taxon>
    </lineage>
</organism>
<reference evidence="3" key="2">
    <citation type="submission" date="2015-01" db="EMBL/GenBank/DDBJ databases">
        <title>Evolutionary Origins and Diversification of the Mycorrhizal Mutualists.</title>
        <authorList>
            <consortium name="DOE Joint Genome Institute"/>
            <consortium name="Mycorrhizal Genomics Consortium"/>
            <person name="Kohler A."/>
            <person name="Kuo A."/>
            <person name="Nagy L.G."/>
            <person name="Floudas D."/>
            <person name="Copeland A."/>
            <person name="Barry K.W."/>
            <person name="Cichocki N."/>
            <person name="Veneault-Fourrey C."/>
            <person name="LaButti K."/>
            <person name="Lindquist E.A."/>
            <person name="Lipzen A."/>
            <person name="Lundell T."/>
            <person name="Morin E."/>
            <person name="Murat C."/>
            <person name="Riley R."/>
            <person name="Ohm R."/>
            <person name="Sun H."/>
            <person name="Tunlid A."/>
            <person name="Henrissat B."/>
            <person name="Grigoriev I.V."/>
            <person name="Hibbett D.S."/>
            <person name="Martin F."/>
        </authorList>
    </citation>
    <scope>NUCLEOTIDE SEQUENCE [LARGE SCALE GENOMIC DNA]</scope>
    <source>
        <strain evidence="3">h7</strain>
    </source>
</reference>
<feature type="transmembrane region" description="Helical" evidence="1">
    <location>
        <begin position="289"/>
        <end position="318"/>
    </location>
</feature>
<evidence type="ECO:0000256" key="1">
    <source>
        <dbReference type="SAM" id="Phobius"/>
    </source>
</evidence>
<protein>
    <submittedName>
        <fullName evidence="2">Uncharacterized protein</fullName>
    </submittedName>
</protein>
<feature type="transmembrane region" description="Helical" evidence="1">
    <location>
        <begin position="375"/>
        <end position="400"/>
    </location>
</feature>
<sequence length="480" mass="54216">MADGTPIDYSYSPSGSTIELIDIASARLSSRPSSRMSSTGSSPSWHPKLTLYRLLVILSTVGLAVAKTATSYLNLTFASITLEWILGVVVFLFFHLLGAYEETSTRYFAWLFNFDCMEYLWAFLEKLTSFRRPYYISDEIDTRRQAVEIHPPLTGYRIIVTVMVASVGTIKSALLYGQEPMEATTVECVFGVGIMTGLYWLGLYEASSTKKYPKLFHVDYSGGLFYSASRMCICLPSDLCAVKETAMVFLYLFALLFCSAVSYGSYICIESVFSPDTRAKMEGTRTVDLIVLAILLGGLSSFAFLLTGFSVFIIIYYLGKRYRASPPAHFIARLPGVRLLPHVHQKYWLPSGPIRRPRPRIFYLKRFIIRQMIKIPLSLAMLYAMITMVMFCAAILLAWYSIITTLLKETAWYWPLGFLLISLLAMPRIVDLGALLVPELYRGVVNYFWDAWKDLTVEIEDSSVEVELQDVLQEAPVEGV</sequence>
<feature type="transmembrane region" description="Helical" evidence="1">
    <location>
        <begin position="183"/>
        <end position="204"/>
    </location>
</feature>
<dbReference type="AlphaFoldDB" id="A0A0C3BVQ9"/>
<gene>
    <name evidence="2" type="ORF">M413DRAFT_166538</name>
</gene>
<dbReference type="OrthoDB" id="3268450at2759"/>
<name>A0A0C3BVQ9_HEBCY</name>
<dbReference type="EMBL" id="KN831782">
    <property type="protein sequence ID" value="KIM40705.1"/>
    <property type="molecule type" value="Genomic_DNA"/>
</dbReference>
<keyword evidence="3" id="KW-1185">Reference proteome</keyword>
<dbReference type="HOGENOM" id="CLU_046566_0_0_1"/>
<proteinExistence type="predicted"/>
<accession>A0A0C3BVQ9</accession>
<dbReference type="Proteomes" id="UP000053424">
    <property type="component" value="Unassembled WGS sequence"/>
</dbReference>
<feature type="transmembrane region" description="Helical" evidence="1">
    <location>
        <begin position="412"/>
        <end position="430"/>
    </location>
</feature>
<evidence type="ECO:0000313" key="2">
    <source>
        <dbReference type="EMBL" id="KIM40705.1"/>
    </source>
</evidence>